<proteinExistence type="predicted"/>
<dbReference type="EMBL" id="JAOTJD010000043">
    <property type="protein sequence ID" value="MFD3265982.1"/>
    <property type="molecule type" value="Genomic_DNA"/>
</dbReference>
<protein>
    <submittedName>
        <fullName evidence="2">GNAT family N-acetyltransferase</fullName>
        <ecNumber evidence="2">2.3.1.-</ecNumber>
    </submittedName>
</protein>
<organism evidence="2 3">
    <name type="scientific">Phenylobacterium ferrooxidans</name>
    <dbReference type="NCBI Taxonomy" id="2982689"/>
    <lineage>
        <taxon>Bacteria</taxon>
        <taxon>Pseudomonadati</taxon>
        <taxon>Pseudomonadota</taxon>
        <taxon>Alphaproteobacteria</taxon>
        <taxon>Caulobacterales</taxon>
        <taxon>Caulobacteraceae</taxon>
        <taxon>Phenylobacterium</taxon>
    </lineage>
</organism>
<dbReference type="GO" id="GO:0016746">
    <property type="term" value="F:acyltransferase activity"/>
    <property type="evidence" value="ECO:0007669"/>
    <property type="project" value="UniProtKB-KW"/>
</dbReference>
<name>A0ABW6CSB0_9CAUL</name>
<keyword evidence="2" id="KW-0012">Acyltransferase</keyword>
<dbReference type="EC" id="2.3.1.-" evidence="2"/>
<reference evidence="2 3" key="1">
    <citation type="submission" date="2022-09" db="EMBL/GenBank/DDBJ databases">
        <title>New species of Phenylobacterium.</title>
        <authorList>
            <person name="Mieszkin S."/>
        </authorList>
    </citation>
    <scope>NUCLEOTIDE SEQUENCE [LARGE SCALE GENOMIC DNA]</scope>
    <source>
        <strain evidence="2 3">HK31-G</strain>
    </source>
</reference>
<feature type="domain" description="BioF2-like acetyltransferase" evidence="1">
    <location>
        <begin position="160"/>
        <end position="298"/>
    </location>
</feature>
<dbReference type="InterPro" id="IPR038740">
    <property type="entry name" value="BioF2-like_GNAT_dom"/>
</dbReference>
<dbReference type="SUPFAM" id="SSF55729">
    <property type="entry name" value="Acyl-CoA N-acyltransferases (Nat)"/>
    <property type="match status" value="1"/>
</dbReference>
<dbReference type="Gene3D" id="3.40.630.30">
    <property type="match status" value="1"/>
</dbReference>
<evidence type="ECO:0000259" key="1">
    <source>
        <dbReference type="Pfam" id="PF13480"/>
    </source>
</evidence>
<comment type="caution">
    <text evidence="2">The sequence shown here is derived from an EMBL/GenBank/DDBJ whole genome shotgun (WGS) entry which is preliminary data.</text>
</comment>
<sequence>MSRAMVPDLSVQTCRPEDLSVPARDLWSRFRAADPAFRSPYFDFRYVLAAGEAAPESQVAVIRRRGEIVGFLPFQRRGRLIQPIAAPLTDYHGLLSAPGAAVDLAAVVGLLGARRFRFSGLVGDGGGSRLSSRPAMVADLSDGFEAYTARRPAEFFKDKRRRGRRLAETLGPLDFTFDADGEGVLDLIFRLKRAQMRRTGQHDIFASPWTMPFLRRLSTLASDDFGLRFATLRAGSRIVAAEVGLRSGSAYHLWFPVYDAEFARYSPGALMTLETLRAAPDQGIATVDFGPAGEDYKRDFAEPGQPVFEGDATAGGWVEAARAAANLALAHAPDLRASMSRAGRRLDRRWDRITACEPRLDGRALAASQTLGDLGRRHPRTSIGLGLGLGLGLMGLVAD</sequence>
<dbReference type="RefSeq" id="WP_377371299.1">
    <property type="nucleotide sequence ID" value="NZ_JAOTJD010000043.1"/>
</dbReference>
<keyword evidence="3" id="KW-1185">Reference proteome</keyword>
<dbReference type="Proteomes" id="UP001598130">
    <property type="component" value="Unassembled WGS sequence"/>
</dbReference>
<evidence type="ECO:0000313" key="3">
    <source>
        <dbReference type="Proteomes" id="UP001598130"/>
    </source>
</evidence>
<gene>
    <name evidence="2" type="ORF">OCL97_18655</name>
</gene>
<dbReference type="InterPro" id="IPR016181">
    <property type="entry name" value="Acyl_CoA_acyltransferase"/>
</dbReference>
<dbReference type="Pfam" id="PF13480">
    <property type="entry name" value="Acetyltransf_6"/>
    <property type="match status" value="1"/>
</dbReference>
<evidence type="ECO:0000313" key="2">
    <source>
        <dbReference type="EMBL" id="MFD3265982.1"/>
    </source>
</evidence>
<keyword evidence="2" id="KW-0808">Transferase</keyword>
<accession>A0ABW6CSB0</accession>